<dbReference type="Proteomes" id="UP000664203">
    <property type="component" value="Unassembled WGS sequence"/>
</dbReference>
<protein>
    <submittedName>
        <fullName evidence="1">Uncharacterized protein</fullName>
    </submittedName>
</protein>
<proteinExistence type="predicted"/>
<gene>
    <name evidence="1" type="ORF">ALECFALPRED_004706</name>
</gene>
<evidence type="ECO:0000313" key="2">
    <source>
        <dbReference type="Proteomes" id="UP000664203"/>
    </source>
</evidence>
<keyword evidence="2" id="KW-1185">Reference proteome</keyword>
<evidence type="ECO:0000313" key="1">
    <source>
        <dbReference type="EMBL" id="CAF9930691.1"/>
    </source>
</evidence>
<dbReference type="EMBL" id="CAJPDR010000292">
    <property type="protein sequence ID" value="CAF9930691.1"/>
    <property type="molecule type" value="Genomic_DNA"/>
</dbReference>
<accession>A0A8H3FTX8</accession>
<reference evidence="1" key="1">
    <citation type="submission" date="2021-03" db="EMBL/GenBank/DDBJ databases">
        <authorList>
            <person name="Tagirdzhanova G."/>
        </authorList>
    </citation>
    <scope>NUCLEOTIDE SEQUENCE</scope>
</reference>
<dbReference type="AlphaFoldDB" id="A0A8H3FTX8"/>
<organism evidence="1 2">
    <name type="scientific">Alectoria fallacina</name>
    <dbReference type="NCBI Taxonomy" id="1903189"/>
    <lineage>
        <taxon>Eukaryota</taxon>
        <taxon>Fungi</taxon>
        <taxon>Dikarya</taxon>
        <taxon>Ascomycota</taxon>
        <taxon>Pezizomycotina</taxon>
        <taxon>Lecanoromycetes</taxon>
        <taxon>OSLEUM clade</taxon>
        <taxon>Lecanoromycetidae</taxon>
        <taxon>Lecanorales</taxon>
        <taxon>Lecanorineae</taxon>
        <taxon>Parmeliaceae</taxon>
        <taxon>Alectoria</taxon>
    </lineage>
</organism>
<sequence>MNVLDINLDIDEEAQKADLQDFLYCRGPRQTKAKRQGMLIMGRHAAFTGKVARDLRTDRDQQWQSRARLFNYLGTSTIGKPCHLLQVVSASSQYWLYEIITSRLTARVGGRLSPAPNPRSDVR</sequence>
<name>A0A8H3FTX8_9LECA</name>
<comment type="caution">
    <text evidence="1">The sequence shown here is derived from an EMBL/GenBank/DDBJ whole genome shotgun (WGS) entry which is preliminary data.</text>
</comment>